<dbReference type="GO" id="GO:0005524">
    <property type="term" value="F:ATP binding"/>
    <property type="evidence" value="ECO:0007669"/>
    <property type="project" value="UniProtKB-KW"/>
</dbReference>
<dbReference type="AlphaFoldDB" id="X1J4P4"/>
<keyword evidence="6" id="KW-0067">ATP-binding</keyword>
<accession>X1J4P4</accession>
<dbReference type="PANTHER" id="PTHR11406">
    <property type="entry name" value="PHOSPHOGLYCERATE KINASE"/>
    <property type="match status" value="1"/>
</dbReference>
<dbReference type="InterPro" id="IPR015824">
    <property type="entry name" value="Phosphoglycerate_kinase_N"/>
</dbReference>
<protein>
    <recommendedName>
        <fullName evidence="2">phosphoglycerate kinase</fullName>
        <ecNumber evidence="2">2.7.2.3</ecNumber>
    </recommendedName>
</protein>
<sequence>LKAVQAIKDLKIGEILVLDNIRKWDTENKSFKDFAEAEKTEMVQVLSPLFDYFIEDGFGVAHRAQPSIVGFKTLLAGPLILKEFQYMTKLIQNPEKPVAMLIGGAKAIGKYKAMKYNFENDRLDYALCSGLTAILIMEAIGMNMGSKNKDIISKDLEANKDDIIATYNKFKDKIILPKDLVIKENGGTKNISTEEAGKYNTITGDIGPETVKEFSDVIMKCKTIIANGPPGIFEDEVFRDGTKAIKKL</sequence>
<dbReference type="GO" id="GO:0006094">
    <property type="term" value="P:gluconeogenesis"/>
    <property type="evidence" value="ECO:0007669"/>
    <property type="project" value="TreeGrafter"/>
</dbReference>
<keyword evidence="4" id="KW-0547">Nucleotide-binding</keyword>
<comment type="caution">
    <text evidence="7">The sequence shown here is derived from an EMBL/GenBank/DDBJ whole genome shotgun (WGS) entry which is preliminary data.</text>
</comment>
<evidence type="ECO:0000256" key="1">
    <source>
        <dbReference type="ARBA" id="ARBA00000642"/>
    </source>
</evidence>
<dbReference type="InterPro" id="IPR001576">
    <property type="entry name" value="Phosphoglycerate_kinase"/>
</dbReference>
<proteinExistence type="predicted"/>
<feature type="non-terminal residue" evidence="7">
    <location>
        <position position="1"/>
    </location>
</feature>
<evidence type="ECO:0000256" key="2">
    <source>
        <dbReference type="ARBA" id="ARBA00013061"/>
    </source>
</evidence>
<keyword evidence="3" id="KW-0808">Transferase</keyword>
<dbReference type="InterPro" id="IPR036043">
    <property type="entry name" value="Phosphoglycerate_kinase_sf"/>
</dbReference>
<dbReference type="PRINTS" id="PR00477">
    <property type="entry name" value="PHGLYCKINASE"/>
</dbReference>
<evidence type="ECO:0000256" key="4">
    <source>
        <dbReference type="ARBA" id="ARBA00022741"/>
    </source>
</evidence>
<dbReference type="GO" id="GO:0005829">
    <property type="term" value="C:cytosol"/>
    <property type="evidence" value="ECO:0007669"/>
    <property type="project" value="TreeGrafter"/>
</dbReference>
<dbReference type="EMBL" id="BARU01037770">
    <property type="protein sequence ID" value="GAH89696.1"/>
    <property type="molecule type" value="Genomic_DNA"/>
</dbReference>
<gene>
    <name evidence="7" type="ORF">S03H2_58795</name>
</gene>
<evidence type="ECO:0000313" key="7">
    <source>
        <dbReference type="EMBL" id="GAH89696.1"/>
    </source>
</evidence>
<feature type="non-terminal residue" evidence="7">
    <location>
        <position position="248"/>
    </location>
</feature>
<dbReference type="Pfam" id="PF00162">
    <property type="entry name" value="PGK"/>
    <property type="match status" value="1"/>
</dbReference>
<name>X1J4P4_9ZZZZ</name>
<dbReference type="PANTHER" id="PTHR11406:SF23">
    <property type="entry name" value="PHOSPHOGLYCERATE KINASE 1, CHLOROPLASTIC-RELATED"/>
    <property type="match status" value="1"/>
</dbReference>
<dbReference type="GO" id="GO:0004618">
    <property type="term" value="F:phosphoglycerate kinase activity"/>
    <property type="evidence" value="ECO:0007669"/>
    <property type="project" value="UniProtKB-EC"/>
</dbReference>
<evidence type="ECO:0000256" key="5">
    <source>
        <dbReference type="ARBA" id="ARBA00022777"/>
    </source>
</evidence>
<dbReference type="SUPFAM" id="SSF53748">
    <property type="entry name" value="Phosphoglycerate kinase"/>
    <property type="match status" value="1"/>
</dbReference>
<organism evidence="7">
    <name type="scientific">marine sediment metagenome</name>
    <dbReference type="NCBI Taxonomy" id="412755"/>
    <lineage>
        <taxon>unclassified sequences</taxon>
        <taxon>metagenomes</taxon>
        <taxon>ecological metagenomes</taxon>
    </lineage>
</organism>
<reference evidence="7" key="1">
    <citation type="journal article" date="2014" name="Front. Microbiol.">
        <title>High frequency of phylogenetically diverse reductive dehalogenase-homologous genes in deep subseafloor sedimentary metagenomes.</title>
        <authorList>
            <person name="Kawai M."/>
            <person name="Futagami T."/>
            <person name="Toyoda A."/>
            <person name="Takaki Y."/>
            <person name="Nishi S."/>
            <person name="Hori S."/>
            <person name="Arai W."/>
            <person name="Tsubouchi T."/>
            <person name="Morono Y."/>
            <person name="Uchiyama I."/>
            <person name="Ito T."/>
            <person name="Fujiyama A."/>
            <person name="Inagaki F."/>
            <person name="Takami H."/>
        </authorList>
    </citation>
    <scope>NUCLEOTIDE SEQUENCE</scope>
    <source>
        <strain evidence="7">Expedition CK06-06</strain>
    </source>
</reference>
<dbReference type="Gene3D" id="3.40.50.1260">
    <property type="entry name" value="Phosphoglycerate kinase, N-terminal domain"/>
    <property type="match status" value="2"/>
</dbReference>
<dbReference type="GO" id="GO:0006096">
    <property type="term" value="P:glycolytic process"/>
    <property type="evidence" value="ECO:0007669"/>
    <property type="project" value="InterPro"/>
</dbReference>
<keyword evidence="5" id="KW-0418">Kinase</keyword>
<evidence type="ECO:0000256" key="6">
    <source>
        <dbReference type="ARBA" id="ARBA00022840"/>
    </source>
</evidence>
<evidence type="ECO:0000256" key="3">
    <source>
        <dbReference type="ARBA" id="ARBA00022679"/>
    </source>
</evidence>
<comment type="catalytic activity">
    <reaction evidence="1">
        <text>(2R)-3-phosphoglycerate + ATP = (2R)-3-phospho-glyceroyl phosphate + ADP</text>
        <dbReference type="Rhea" id="RHEA:14801"/>
        <dbReference type="ChEBI" id="CHEBI:30616"/>
        <dbReference type="ChEBI" id="CHEBI:57604"/>
        <dbReference type="ChEBI" id="CHEBI:58272"/>
        <dbReference type="ChEBI" id="CHEBI:456216"/>
        <dbReference type="EC" id="2.7.2.3"/>
    </reaction>
</comment>
<dbReference type="GO" id="GO:0043531">
    <property type="term" value="F:ADP binding"/>
    <property type="evidence" value="ECO:0007669"/>
    <property type="project" value="TreeGrafter"/>
</dbReference>
<dbReference type="EC" id="2.7.2.3" evidence="2"/>